<name>A0ACB8V2Z0_9EURO</name>
<comment type="caution">
    <text evidence="1">The sequence shown here is derived from an EMBL/GenBank/DDBJ whole genome shotgun (WGS) entry which is preliminary data.</text>
</comment>
<dbReference type="EMBL" id="JALBCA010000012">
    <property type="protein sequence ID" value="KAI2391372.1"/>
    <property type="molecule type" value="Genomic_DNA"/>
</dbReference>
<gene>
    <name evidence="1" type="ORF">LOY88_001196</name>
</gene>
<sequence>MAPNKTIVTDELVESLRLRLKTSELLSPASPAYEDAIKRWSAAAIKRAGMVLLAQNTADISQAVVFARETNIDLAIKGGGHSVAGASSSDGGLVIDLSHMRAVAVDPVQKTITAQGGALWADVDAAADKHQLATVGGTVNHTGIGGLTLGGGMGWLSGRYGLVVDNLLAVEIVLADGRVVRASATEEPELFWAVRGAGHNFGVVTEFVYRAYDQAGPVFAGALTFTLDKLEEIVDVLNYLQANPDQNSGFGCLLNMPPGSDDLRMDMILFYNGTEQEALKRFEKLIALEPIAKNTFMMPYVAVNGMLNAGVEHGGRRTFKGVSFVPPLRPAFLRSLAQKFLQKFQDEPDMRGSVLMLEVFDMRKIQETKVTDTATPNRGSAVNGVLALHWNDSANDARYREWSREIQRDFEQEMERTQKNMTAADKAAARYLNYIEPGEIAVSSVYGVNTERVRRLKEQYDPGFVFGKTNPIDRKA</sequence>
<evidence type="ECO:0000313" key="1">
    <source>
        <dbReference type="EMBL" id="KAI2391372.1"/>
    </source>
</evidence>
<reference evidence="1" key="1">
    <citation type="journal article" date="2022" name="bioRxiv">
        <title>Population genetic analysis of Ophidiomyces ophidiicola, the causative agent of snake fungal disease, indicates recent introductions to the USA.</title>
        <authorList>
            <person name="Ladner J.T."/>
            <person name="Palmer J.M."/>
            <person name="Ettinger C.L."/>
            <person name="Stajich J.E."/>
            <person name="Farrell T.M."/>
            <person name="Glorioso B.M."/>
            <person name="Lawson B."/>
            <person name="Price S.J."/>
            <person name="Stengle A.G."/>
            <person name="Grear D.A."/>
            <person name="Lorch J.M."/>
        </authorList>
    </citation>
    <scope>NUCLEOTIDE SEQUENCE</scope>
    <source>
        <strain evidence="1">NWHC 24266-5</strain>
    </source>
</reference>
<organism evidence="1">
    <name type="scientific">Ophidiomyces ophidiicola</name>
    <dbReference type="NCBI Taxonomy" id="1387563"/>
    <lineage>
        <taxon>Eukaryota</taxon>
        <taxon>Fungi</taxon>
        <taxon>Dikarya</taxon>
        <taxon>Ascomycota</taxon>
        <taxon>Pezizomycotina</taxon>
        <taxon>Eurotiomycetes</taxon>
        <taxon>Eurotiomycetidae</taxon>
        <taxon>Onygenales</taxon>
        <taxon>Onygenaceae</taxon>
        <taxon>Ophidiomyces</taxon>
    </lineage>
</organism>
<protein>
    <submittedName>
        <fullName evidence="1">Uncharacterized protein</fullName>
    </submittedName>
</protein>
<accession>A0ACB8V2Z0</accession>
<proteinExistence type="predicted"/>